<proteinExistence type="inferred from homology"/>
<gene>
    <name evidence="8" type="ORF">SAMN02745129_4726</name>
</gene>
<dbReference type="AlphaFoldDB" id="A0A1M5Z5Z4"/>
<dbReference type="GO" id="GO:0005886">
    <property type="term" value="C:plasma membrane"/>
    <property type="evidence" value="ECO:0007669"/>
    <property type="project" value="UniProtKB-SubCell"/>
</dbReference>
<evidence type="ECO:0000256" key="7">
    <source>
        <dbReference type="SAM" id="Phobius"/>
    </source>
</evidence>
<keyword evidence="6 7" id="KW-0472">Membrane</keyword>
<sequence length="135" mass="14336">MNGSLEGLLPFLMYFATGLAAMVVFKVLYALLTPFDEWELVKKDFNTAAAISIGGALLGFTLALASAAEHSIAYTDFLIWAAVAMAAQLLTFTVVRFVLLPNIVSKIENNQIAGAVVLASINISVGVLNAACMSY</sequence>
<dbReference type="RefSeq" id="WP_067662071.1">
    <property type="nucleotide sequence ID" value="NZ_FQXG01000009.1"/>
</dbReference>
<dbReference type="Proteomes" id="UP000184268">
    <property type="component" value="Unassembled WGS sequence"/>
</dbReference>
<feature type="transmembrane region" description="Helical" evidence="7">
    <location>
        <begin position="12"/>
        <end position="32"/>
    </location>
</feature>
<evidence type="ECO:0000313" key="9">
    <source>
        <dbReference type="Proteomes" id="UP000184268"/>
    </source>
</evidence>
<keyword evidence="5 7" id="KW-1133">Transmembrane helix</keyword>
<comment type="similarity">
    <text evidence="2">Belongs to the UPF0719 family.</text>
</comment>
<evidence type="ECO:0000256" key="5">
    <source>
        <dbReference type="ARBA" id="ARBA00022989"/>
    </source>
</evidence>
<keyword evidence="9" id="KW-1185">Reference proteome</keyword>
<dbReference type="STRING" id="299255.SAMN02745129_4726"/>
<evidence type="ECO:0000256" key="2">
    <source>
        <dbReference type="ARBA" id="ARBA00005779"/>
    </source>
</evidence>
<keyword evidence="4 7" id="KW-0812">Transmembrane</keyword>
<feature type="transmembrane region" description="Helical" evidence="7">
    <location>
        <begin position="44"/>
        <end position="65"/>
    </location>
</feature>
<comment type="subcellular location">
    <subcellularLocation>
        <location evidence="1">Cell membrane</location>
        <topology evidence="1">Multi-pass membrane protein</topology>
    </subcellularLocation>
</comment>
<dbReference type="PANTHER" id="PTHR40043:SF1">
    <property type="entry name" value="UPF0719 INNER MEMBRANE PROTEIN YJFL"/>
    <property type="match status" value="1"/>
</dbReference>
<dbReference type="InterPro" id="IPR007140">
    <property type="entry name" value="DUF350"/>
</dbReference>
<dbReference type="PANTHER" id="PTHR40043">
    <property type="entry name" value="UPF0719 INNER MEMBRANE PROTEIN YJFL"/>
    <property type="match status" value="1"/>
</dbReference>
<dbReference type="Pfam" id="PF03994">
    <property type="entry name" value="DUF350"/>
    <property type="match status" value="1"/>
</dbReference>
<feature type="transmembrane region" description="Helical" evidence="7">
    <location>
        <begin position="112"/>
        <end position="131"/>
    </location>
</feature>
<reference evidence="8 9" key="1">
    <citation type="submission" date="2016-11" db="EMBL/GenBank/DDBJ databases">
        <authorList>
            <person name="Jaros S."/>
            <person name="Januszkiewicz K."/>
            <person name="Wedrychowicz H."/>
        </authorList>
    </citation>
    <scope>NUCLEOTIDE SEQUENCE [LARGE SCALE GENOMIC DNA]</scope>
    <source>
        <strain evidence="8 9">DSM 16917</strain>
    </source>
</reference>
<dbReference type="OrthoDB" id="5573330at2"/>
<dbReference type="EMBL" id="FQXG01000009">
    <property type="protein sequence ID" value="SHI19687.1"/>
    <property type="molecule type" value="Genomic_DNA"/>
</dbReference>
<name>A0A1M5Z5Z4_9GAMM</name>
<organism evidence="8 9">
    <name type="scientific">Ferrimonas marina</name>
    <dbReference type="NCBI Taxonomy" id="299255"/>
    <lineage>
        <taxon>Bacteria</taxon>
        <taxon>Pseudomonadati</taxon>
        <taxon>Pseudomonadota</taxon>
        <taxon>Gammaproteobacteria</taxon>
        <taxon>Alteromonadales</taxon>
        <taxon>Ferrimonadaceae</taxon>
        <taxon>Ferrimonas</taxon>
    </lineage>
</organism>
<evidence type="ECO:0000256" key="6">
    <source>
        <dbReference type="ARBA" id="ARBA00023136"/>
    </source>
</evidence>
<accession>A0A1M5Z5Z4</accession>
<evidence type="ECO:0000313" key="8">
    <source>
        <dbReference type="EMBL" id="SHI19687.1"/>
    </source>
</evidence>
<evidence type="ECO:0000256" key="3">
    <source>
        <dbReference type="ARBA" id="ARBA00022475"/>
    </source>
</evidence>
<keyword evidence="3" id="KW-1003">Cell membrane</keyword>
<evidence type="ECO:0000256" key="1">
    <source>
        <dbReference type="ARBA" id="ARBA00004651"/>
    </source>
</evidence>
<feature type="transmembrane region" description="Helical" evidence="7">
    <location>
        <begin position="77"/>
        <end position="100"/>
    </location>
</feature>
<protein>
    <submittedName>
        <fullName evidence="8">Putative membrane protein</fullName>
    </submittedName>
</protein>
<evidence type="ECO:0000256" key="4">
    <source>
        <dbReference type="ARBA" id="ARBA00022692"/>
    </source>
</evidence>